<dbReference type="InterPro" id="IPR023346">
    <property type="entry name" value="Lysozyme-like_dom_sf"/>
</dbReference>
<proteinExistence type="inferred from homology"/>
<dbReference type="AlphaFoldDB" id="A0A2S5KH64"/>
<accession>A0A2S5KH64</accession>
<dbReference type="CDD" id="cd00254">
    <property type="entry name" value="LT-like"/>
    <property type="match status" value="1"/>
</dbReference>
<dbReference type="PANTHER" id="PTHR37423">
    <property type="entry name" value="SOLUBLE LYTIC MUREIN TRANSGLYCOSYLASE-RELATED"/>
    <property type="match status" value="1"/>
</dbReference>
<sequence>MCFINDIRQQRLSRILLTIILLWPHIGYSAVPPLGYDAKFHDPYFRQVWLVFQHERLQPYHQRLMNQDTDAFLSKVLSSASHYNLSPDLVLAVVHVESRFDRFAISRAGAIGLMQVMPFWRKEIGSQEDNLLDDSTNLMFGCAVLRHYLDKESGNLDRALARYNGSLGSSDYPRLVYQWWSSYSFY</sequence>
<dbReference type="Gene3D" id="1.10.530.10">
    <property type="match status" value="1"/>
</dbReference>
<dbReference type="InterPro" id="IPR008258">
    <property type="entry name" value="Transglycosylase_SLT_dom_1"/>
</dbReference>
<name>A0A2S5KH64_9PROT</name>
<dbReference type="OrthoDB" id="92254at2"/>
<comment type="caution">
    <text evidence="3">The sequence shown here is derived from an EMBL/GenBank/DDBJ whole genome shotgun (WGS) entry which is preliminary data.</text>
</comment>
<dbReference type="PANTHER" id="PTHR37423:SF2">
    <property type="entry name" value="MEMBRANE-BOUND LYTIC MUREIN TRANSGLYCOSYLASE C"/>
    <property type="match status" value="1"/>
</dbReference>
<dbReference type="Proteomes" id="UP000238196">
    <property type="component" value="Unassembled WGS sequence"/>
</dbReference>
<feature type="domain" description="Transglycosylase SLT" evidence="2">
    <location>
        <begin position="80"/>
        <end position="168"/>
    </location>
</feature>
<gene>
    <name evidence="3" type="ORF">C4K68_27500</name>
</gene>
<reference evidence="3 4" key="1">
    <citation type="submission" date="2018-02" db="EMBL/GenBank/DDBJ databases">
        <title>novel marine gammaproteobacteria from coastal saline agro ecosystem.</title>
        <authorList>
            <person name="Krishnan R."/>
            <person name="Ramesh Kumar N."/>
        </authorList>
    </citation>
    <scope>NUCLEOTIDE SEQUENCE [LARGE SCALE GENOMIC DNA]</scope>
    <source>
        <strain evidence="3 4">228</strain>
    </source>
</reference>
<dbReference type="Pfam" id="PF01464">
    <property type="entry name" value="SLT"/>
    <property type="match status" value="1"/>
</dbReference>
<dbReference type="EMBL" id="PRLP01000167">
    <property type="protein sequence ID" value="PPC74154.1"/>
    <property type="molecule type" value="Genomic_DNA"/>
</dbReference>
<evidence type="ECO:0000259" key="2">
    <source>
        <dbReference type="Pfam" id="PF01464"/>
    </source>
</evidence>
<organism evidence="3 4">
    <name type="scientific">Proteobacteria bacterium 228</name>
    <dbReference type="NCBI Taxonomy" id="2083153"/>
    <lineage>
        <taxon>Bacteria</taxon>
        <taxon>Pseudomonadati</taxon>
        <taxon>Pseudomonadota</taxon>
    </lineage>
</organism>
<protein>
    <submittedName>
        <fullName evidence="3">Transglycosylase</fullName>
    </submittedName>
</protein>
<dbReference type="SUPFAM" id="SSF53955">
    <property type="entry name" value="Lysozyme-like"/>
    <property type="match status" value="1"/>
</dbReference>
<comment type="similarity">
    <text evidence="1">Belongs to the transglycosylase Slt family.</text>
</comment>
<evidence type="ECO:0000313" key="4">
    <source>
        <dbReference type="Proteomes" id="UP000238196"/>
    </source>
</evidence>
<evidence type="ECO:0000256" key="1">
    <source>
        <dbReference type="ARBA" id="ARBA00007734"/>
    </source>
</evidence>
<evidence type="ECO:0000313" key="3">
    <source>
        <dbReference type="EMBL" id="PPC74154.1"/>
    </source>
</evidence>